<keyword evidence="4 11" id="KW-0732">Signal</keyword>
<dbReference type="InterPro" id="IPR017853">
    <property type="entry name" value="GH"/>
</dbReference>
<evidence type="ECO:0000256" key="6">
    <source>
        <dbReference type="ARBA" id="ARBA00023001"/>
    </source>
</evidence>
<dbReference type="InterPro" id="IPR001547">
    <property type="entry name" value="Glyco_hydro_5"/>
</dbReference>
<evidence type="ECO:0000256" key="7">
    <source>
        <dbReference type="ARBA" id="ARBA00023277"/>
    </source>
</evidence>
<evidence type="ECO:0000256" key="8">
    <source>
        <dbReference type="ARBA" id="ARBA00023295"/>
    </source>
</evidence>
<comment type="caution">
    <text evidence="13">The sequence shown here is derived from an EMBL/GenBank/DDBJ whole genome shotgun (WGS) entry which is preliminary data.</text>
</comment>
<dbReference type="RefSeq" id="XP_028473194.1">
    <property type="nucleotide sequence ID" value="XM_028618238.1"/>
</dbReference>
<name>A0A427XH09_9TREE</name>
<evidence type="ECO:0000256" key="5">
    <source>
        <dbReference type="ARBA" id="ARBA00022801"/>
    </source>
</evidence>
<evidence type="ECO:0000259" key="12">
    <source>
        <dbReference type="PROSITE" id="PS51164"/>
    </source>
</evidence>
<dbReference type="InterPro" id="IPR035971">
    <property type="entry name" value="CBD_sf"/>
</dbReference>
<reference evidence="13 14" key="1">
    <citation type="submission" date="2018-11" db="EMBL/GenBank/DDBJ databases">
        <title>Genome sequence of Apiotrichum porosum DSM 27194.</title>
        <authorList>
            <person name="Aliyu H."/>
            <person name="Gorte O."/>
            <person name="Ochsenreither K."/>
        </authorList>
    </citation>
    <scope>NUCLEOTIDE SEQUENCE [LARGE SCALE GENOMIC DNA]</scope>
    <source>
        <strain evidence="13 14">DSM 27194</strain>
    </source>
</reference>
<dbReference type="PANTHER" id="PTHR34142">
    <property type="entry name" value="ENDO-BETA-1,4-GLUCANASE A"/>
    <property type="match status" value="1"/>
</dbReference>
<dbReference type="InterPro" id="IPR018087">
    <property type="entry name" value="Glyco_hydro_5_CS"/>
</dbReference>
<feature type="chain" id="PRO_5019411943" description="cellulase" evidence="11">
    <location>
        <begin position="19"/>
        <end position="476"/>
    </location>
</feature>
<proteinExistence type="inferred from homology"/>
<dbReference type="OrthoDB" id="5823761at2759"/>
<accession>A0A427XH09</accession>
<evidence type="ECO:0000256" key="1">
    <source>
        <dbReference type="ARBA" id="ARBA00000966"/>
    </source>
</evidence>
<dbReference type="Pfam" id="PF00734">
    <property type="entry name" value="CBM_1"/>
    <property type="match status" value="1"/>
</dbReference>
<organism evidence="13 14">
    <name type="scientific">Apiotrichum porosum</name>
    <dbReference type="NCBI Taxonomy" id="105984"/>
    <lineage>
        <taxon>Eukaryota</taxon>
        <taxon>Fungi</taxon>
        <taxon>Dikarya</taxon>
        <taxon>Basidiomycota</taxon>
        <taxon>Agaricomycotina</taxon>
        <taxon>Tremellomycetes</taxon>
        <taxon>Trichosporonales</taxon>
        <taxon>Trichosporonaceae</taxon>
        <taxon>Apiotrichum</taxon>
    </lineage>
</organism>
<keyword evidence="9" id="KW-0624">Polysaccharide degradation</keyword>
<dbReference type="GeneID" id="39587045"/>
<keyword evidence="7" id="KW-0119">Carbohydrate metabolism</keyword>
<dbReference type="EC" id="3.2.1.4" evidence="3"/>
<evidence type="ECO:0000256" key="4">
    <source>
        <dbReference type="ARBA" id="ARBA00022729"/>
    </source>
</evidence>
<dbReference type="InterPro" id="IPR000254">
    <property type="entry name" value="CBD"/>
</dbReference>
<evidence type="ECO:0000313" key="13">
    <source>
        <dbReference type="EMBL" id="RSH78047.1"/>
    </source>
</evidence>
<evidence type="ECO:0000256" key="9">
    <source>
        <dbReference type="ARBA" id="ARBA00023326"/>
    </source>
</evidence>
<dbReference type="GO" id="GO:0005576">
    <property type="term" value="C:extracellular region"/>
    <property type="evidence" value="ECO:0007669"/>
    <property type="project" value="InterPro"/>
</dbReference>
<keyword evidence="6" id="KW-0136">Cellulose degradation</keyword>
<evidence type="ECO:0000256" key="3">
    <source>
        <dbReference type="ARBA" id="ARBA00012601"/>
    </source>
</evidence>
<dbReference type="EMBL" id="RSCE01000013">
    <property type="protein sequence ID" value="RSH78047.1"/>
    <property type="molecule type" value="Genomic_DNA"/>
</dbReference>
<dbReference type="PANTHER" id="PTHR34142:SF5">
    <property type="entry name" value="CBM1 DOMAIN-CONTAINING PROTEIN"/>
    <property type="match status" value="1"/>
</dbReference>
<dbReference type="SUPFAM" id="SSF51445">
    <property type="entry name" value="(Trans)glycosidases"/>
    <property type="match status" value="1"/>
</dbReference>
<evidence type="ECO:0000256" key="10">
    <source>
        <dbReference type="RuleBase" id="RU361153"/>
    </source>
</evidence>
<dbReference type="Pfam" id="PF00150">
    <property type="entry name" value="Cellulase"/>
    <property type="match status" value="1"/>
</dbReference>
<dbReference type="FunFam" id="3.20.20.80:FF:000124">
    <property type="entry name" value="Exported cellulase"/>
    <property type="match status" value="1"/>
</dbReference>
<keyword evidence="8 10" id="KW-0326">Glycosidase</keyword>
<dbReference type="STRING" id="105984.A0A427XH09"/>
<dbReference type="Proteomes" id="UP000279236">
    <property type="component" value="Unassembled WGS sequence"/>
</dbReference>
<protein>
    <recommendedName>
        <fullName evidence="3">cellulase</fullName>
        <ecNumber evidence="3">3.2.1.4</ecNumber>
    </recommendedName>
</protein>
<sequence length="476" mass="48924">MKFSALFSALSLIASVTALPITFNRRSALPFVGGVNLAGCDFGMSTDGTSGTSYCPGTSQISHFVDQGANVFRLPVGWQYLMTSASSTSLDGSQVSTFDTMLQAVTATGAYALIDIHNYARWNGAIIGQGGPTDAQFAKLWSLLATKYASNDKVIFGLMNEPHDVDINTWATTCQTAVNAIRAAGATTQTILLPGNSWDTASYWSGGNNAPMLDITDPSSSDKSLLVLDVHKYFDSDGSGSSTTCTNNGLDLFTPLLTYLKTNNRKAFVSEFGGGNNDGCVSYVSEFLTYITANEDYFAGFTAWSAGAFATDYTLSLTPNSDGSDQTLFTGAIKPYLPGVSSSTSTTKASTSAAATTSTKAATTVATTSTKAATTVATTTKASTTSTKATVSSAVASTVAAATTSAGASSSSIVAAVDLATSGTATSAGSCSSSSAASTSTVTKWGQCGGANWTGSTTCVSGSTCTYQNDWYSQCL</sequence>
<dbReference type="PROSITE" id="PS51164">
    <property type="entry name" value="CBM1_2"/>
    <property type="match status" value="1"/>
</dbReference>
<dbReference type="GO" id="GO:0030245">
    <property type="term" value="P:cellulose catabolic process"/>
    <property type="evidence" value="ECO:0007669"/>
    <property type="project" value="UniProtKB-KW"/>
</dbReference>
<comment type="similarity">
    <text evidence="2 10">Belongs to the glycosyl hydrolase 5 (cellulase A) family.</text>
</comment>
<keyword evidence="14" id="KW-1185">Reference proteome</keyword>
<gene>
    <name evidence="13" type="ORF">EHS24_002502</name>
</gene>
<dbReference type="SUPFAM" id="SSF57180">
    <property type="entry name" value="Cellulose-binding domain"/>
    <property type="match status" value="1"/>
</dbReference>
<dbReference type="SMART" id="SM00236">
    <property type="entry name" value="fCBD"/>
    <property type="match status" value="1"/>
</dbReference>
<feature type="domain" description="CBM1" evidence="12">
    <location>
        <begin position="440"/>
        <end position="476"/>
    </location>
</feature>
<dbReference type="GO" id="GO:0030248">
    <property type="term" value="F:cellulose binding"/>
    <property type="evidence" value="ECO:0007669"/>
    <property type="project" value="InterPro"/>
</dbReference>
<dbReference type="PROSITE" id="PS00659">
    <property type="entry name" value="GLYCOSYL_HYDROL_F5"/>
    <property type="match status" value="1"/>
</dbReference>
<evidence type="ECO:0000256" key="2">
    <source>
        <dbReference type="ARBA" id="ARBA00005641"/>
    </source>
</evidence>
<evidence type="ECO:0000256" key="11">
    <source>
        <dbReference type="SAM" id="SignalP"/>
    </source>
</evidence>
<keyword evidence="5 10" id="KW-0378">Hydrolase</keyword>
<dbReference type="AlphaFoldDB" id="A0A427XH09"/>
<feature type="signal peptide" evidence="11">
    <location>
        <begin position="1"/>
        <end position="18"/>
    </location>
</feature>
<dbReference type="GO" id="GO:0008810">
    <property type="term" value="F:cellulase activity"/>
    <property type="evidence" value="ECO:0007669"/>
    <property type="project" value="UniProtKB-EC"/>
</dbReference>
<dbReference type="Gene3D" id="3.20.20.80">
    <property type="entry name" value="Glycosidases"/>
    <property type="match status" value="1"/>
</dbReference>
<dbReference type="PROSITE" id="PS00562">
    <property type="entry name" value="CBM1_1"/>
    <property type="match status" value="1"/>
</dbReference>
<comment type="catalytic activity">
    <reaction evidence="1">
        <text>Endohydrolysis of (1-&gt;4)-beta-D-glucosidic linkages in cellulose, lichenin and cereal beta-D-glucans.</text>
        <dbReference type="EC" id="3.2.1.4"/>
    </reaction>
</comment>
<evidence type="ECO:0000313" key="14">
    <source>
        <dbReference type="Proteomes" id="UP000279236"/>
    </source>
</evidence>